<dbReference type="GO" id="GO:0006139">
    <property type="term" value="P:nucleobase-containing compound metabolic process"/>
    <property type="evidence" value="ECO:0007669"/>
    <property type="project" value="InterPro"/>
</dbReference>
<name>A0AAN9B121_9CAEN</name>
<dbReference type="GO" id="GO:0034085">
    <property type="term" value="P:establishment of sister chromatid cohesion"/>
    <property type="evidence" value="ECO:0007669"/>
    <property type="project" value="TreeGrafter"/>
</dbReference>
<feature type="region of interest" description="Disordered" evidence="13">
    <location>
        <begin position="546"/>
        <end position="570"/>
    </location>
</feature>
<dbReference type="InterPro" id="IPR045028">
    <property type="entry name" value="DinG/Rad3-like"/>
</dbReference>
<gene>
    <name evidence="15" type="ORF">V1264_004174</name>
</gene>
<dbReference type="SMART" id="SM00488">
    <property type="entry name" value="DEXDc2"/>
    <property type="match status" value="1"/>
</dbReference>
<organism evidence="15 16">
    <name type="scientific">Littorina saxatilis</name>
    <dbReference type="NCBI Taxonomy" id="31220"/>
    <lineage>
        <taxon>Eukaryota</taxon>
        <taxon>Metazoa</taxon>
        <taxon>Spiralia</taxon>
        <taxon>Lophotrochozoa</taxon>
        <taxon>Mollusca</taxon>
        <taxon>Gastropoda</taxon>
        <taxon>Caenogastropoda</taxon>
        <taxon>Littorinimorpha</taxon>
        <taxon>Littorinoidea</taxon>
        <taxon>Littorinidae</taxon>
        <taxon>Littorina</taxon>
    </lineage>
</organism>
<sequence>MDSFEDDDDALLAEMDMDSVPDKKPMEENHTVNFEETETVTVPDTFPFPFEPYDIQQSFMRQLYLCLQTGKVGIFESPTGTGKSLSLICGALKWLRDFQDGQKREVEAVLSGQAQGKEESSTGDTDWVTAFTRQKQQEETVGQAKREQELIAKRESRLKTLGSSSKVCRGKRKLAKLDDEFSSLMQGASTDTQKAFSDEMEGIKRQRLEESSSAADDDSGLIPDDYNSDEEKATKDKEDDEEEGCYVTKIYYCSRTHSQLAQFVREIIKSPFGDDTRVISLGSRQNLCINESVRKLKSTSLINDRCLELQQKKSKSKPGCPFRKQELLGEFADRAMLQLCDIEQLVTLGRQTKTCPYYGSRLAVPAAEVVVLPYNTLLHKATREASGVRLGGNIVIVDEAHNLLETINNVHSVEVTGAQLARAFSQLKQYEAKYRSRLKAKNLMYVKQILFVLSCLLRCLGGKTDVPADKQNTGITDVRLLTINNFLFEAKFDNLNLFKVVHYCRQSQISKKLNGFVEKYQVPEVVQAEKNVPKLTATSGLSTFLQTIGKGPPSSASKENAAEGGRQNDRTAPVLKSPLMHIEGFLLALTTANDDGRVVISRQTLLSASSIKFLLLNPAVHFADVLQEARAVIVAGGTMQPISEFKDQLFHAAGLPSHRIMEFSCGHVVAPDHLLALTLAVGPTGVPLDFTYQARDSPRLLDELGRVLINVCSVVPGGVVIFFPSYDYEQRVSAHWQQSGVLARLEAKKKIFREPKNAVQVEHVLSQYSSVIQKCRVPSPGSPTGAVLMCVVGGKMSEGINFSDELGRCVLMVGMPYPNIKSPELKEKMDYLNANFPRDEKGRQAGQVHYENLCMKAVNQSIGRAIRHKEDYAAIILADQRYARPSVTSKLPTWISQQTITLDRFPPAVAAISKFFGKRREGSQR</sequence>
<evidence type="ECO:0000256" key="13">
    <source>
        <dbReference type="SAM" id="MobiDB-lite"/>
    </source>
</evidence>
<dbReference type="Proteomes" id="UP001374579">
    <property type="component" value="Unassembled WGS sequence"/>
</dbReference>
<dbReference type="PANTHER" id="PTHR11472">
    <property type="entry name" value="DNA REPAIR DEAD HELICASE RAD3/XP-D SUBFAMILY MEMBER"/>
    <property type="match status" value="1"/>
</dbReference>
<dbReference type="EMBL" id="JBAMIC010000013">
    <property type="protein sequence ID" value="KAK7097155.1"/>
    <property type="molecule type" value="Genomic_DNA"/>
</dbReference>
<protein>
    <recommendedName>
        <fullName evidence="14">Helicase ATP-binding domain-containing protein</fullName>
    </recommendedName>
</protein>
<feature type="region of interest" description="Disordered" evidence="13">
    <location>
        <begin position="206"/>
        <end position="240"/>
    </location>
</feature>
<keyword evidence="4" id="KW-0479">Metal-binding</keyword>
<dbReference type="FunFam" id="3.40.50.300:FF:002532">
    <property type="entry name" value="DEAD/H-box helicase 11"/>
    <property type="match status" value="1"/>
</dbReference>
<keyword evidence="6" id="KW-0378">Hydrolase</keyword>
<evidence type="ECO:0000256" key="8">
    <source>
        <dbReference type="ARBA" id="ARBA00022840"/>
    </source>
</evidence>
<feature type="compositionally biased region" description="Acidic residues" evidence="13">
    <location>
        <begin position="1"/>
        <end position="19"/>
    </location>
</feature>
<dbReference type="GO" id="GO:0046872">
    <property type="term" value="F:metal ion binding"/>
    <property type="evidence" value="ECO:0007669"/>
    <property type="project" value="UniProtKB-KW"/>
</dbReference>
<evidence type="ECO:0000256" key="12">
    <source>
        <dbReference type="ARBA" id="ARBA00023242"/>
    </source>
</evidence>
<evidence type="ECO:0000313" key="16">
    <source>
        <dbReference type="Proteomes" id="UP001374579"/>
    </source>
</evidence>
<dbReference type="GO" id="GO:0016818">
    <property type="term" value="F:hydrolase activity, acting on acid anhydrides, in phosphorus-containing anhydrides"/>
    <property type="evidence" value="ECO:0007669"/>
    <property type="project" value="InterPro"/>
</dbReference>
<evidence type="ECO:0000256" key="5">
    <source>
        <dbReference type="ARBA" id="ARBA00022741"/>
    </source>
</evidence>
<evidence type="ECO:0000256" key="2">
    <source>
        <dbReference type="ARBA" id="ARBA00004123"/>
    </source>
</evidence>
<evidence type="ECO:0000256" key="10">
    <source>
        <dbReference type="ARBA" id="ARBA00023014"/>
    </source>
</evidence>
<feature type="region of interest" description="Disordered" evidence="13">
    <location>
        <begin position="1"/>
        <end position="26"/>
    </location>
</feature>
<dbReference type="PROSITE" id="PS51193">
    <property type="entry name" value="HELICASE_ATP_BIND_2"/>
    <property type="match status" value="1"/>
</dbReference>
<dbReference type="InterPro" id="IPR010614">
    <property type="entry name" value="RAD3-like_helicase_DEAD"/>
</dbReference>
<dbReference type="Pfam" id="PF06733">
    <property type="entry name" value="DEAD_2"/>
    <property type="match status" value="1"/>
</dbReference>
<dbReference type="GO" id="GO:0003677">
    <property type="term" value="F:DNA binding"/>
    <property type="evidence" value="ECO:0007669"/>
    <property type="project" value="InterPro"/>
</dbReference>
<evidence type="ECO:0000256" key="3">
    <source>
        <dbReference type="ARBA" id="ARBA00008435"/>
    </source>
</evidence>
<keyword evidence="9" id="KW-0408">Iron</keyword>
<dbReference type="PANTHER" id="PTHR11472:SF41">
    <property type="entry name" value="ATP-DEPENDENT DNA HELICASE DDX11-RELATED"/>
    <property type="match status" value="1"/>
</dbReference>
<keyword evidence="16" id="KW-1185">Reference proteome</keyword>
<dbReference type="GO" id="GO:0005634">
    <property type="term" value="C:nucleus"/>
    <property type="evidence" value="ECO:0007669"/>
    <property type="project" value="UniProtKB-SubCell"/>
</dbReference>
<dbReference type="GO" id="GO:0003678">
    <property type="term" value="F:DNA helicase activity"/>
    <property type="evidence" value="ECO:0007669"/>
    <property type="project" value="InterPro"/>
</dbReference>
<dbReference type="GO" id="GO:0005524">
    <property type="term" value="F:ATP binding"/>
    <property type="evidence" value="ECO:0007669"/>
    <property type="project" value="UniProtKB-KW"/>
</dbReference>
<comment type="cofactor">
    <cofactor evidence="1">
        <name>[4Fe-4S] cluster</name>
        <dbReference type="ChEBI" id="CHEBI:49883"/>
    </cofactor>
</comment>
<reference evidence="15 16" key="1">
    <citation type="submission" date="2024-02" db="EMBL/GenBank/DDBJ databases">
        <title>Chromosome-scale genome assembly of the rough periwinkle Littorina saxatilis.</title>
        <authorList>
            <person name="De Jode A."/>
            <person name="Faria R."/>
            <person name="Formenti G."/>
            <person name="Sims Y."/>
            <person name="Smith T.P."/>
            <person name="Tracey A."/>
            <person name="Wood J.M.D."/>
            <person name="Zagrodzka Z.B."/>
            <person name="Johannesson K."/>
            <person name="Butlin R.K."/>
            <person name="Leder E.H."/>
        </authorList>
    </citation>
    <scope>NUCLEOTIDE SEQUENCE [LARGE SCALE GENOMIC DNA]</scope>
    <source>
        <strain evidence="15">Snail1</strain>
        <tissue evidence="15">Muscle</tissue>
    </source>
</reference>
<keyword evidence="12" id="KW-0539">Nucleus</keyword>
<dbReference type="SMART" id="SM00491">
    <property type="entry name" value="HELICc2"/>
    <property type="match status" value="1"/>
</dbReference>
<dbReference type="AlphaFoldDB" id="A0AAN9B121"/>
<keyword evidence="11" id="KW-0413">Isomerase</keyword>
<dbReference type="InterPro" id="IPR006555">
    <property type="entry name" value="ATP-dep_Helicase_C"/>
</dbReference>
<keyword evidence="7" id="KW-0347">Helicase</keyword>
<proteinExistence type="inferred from homology"/>
<evidence type="ECO:0000259" key="14">
    <source>
        <dbReference type="PROSITE" id="PS51193"/>
    </source>
</evidence>
<dbReference type="CDD" id="cd18788">
    <property type="entry name" value="SF2_C_XPD"/>
    <property type="match status" value="1"/>
</dbReference>
<dbReference type="InterPro" id="IPR006554">
    <property type="entry name" value="Helicase-like_DEXD_c2"/>
</dbReference>
<dbReference type="NCBIfam" id="TIGR00604">
    <property type="entry name" value="rad3"/>
    <property type="match status" value="1"/>
</dbReference>
<keyword evidence="10" id="KW-0411">Iron-sulfur</keyword>
<comment type="subcellular location">
    <subcellularLocation>
        <location evidence="2">Nucleus</location>
    </subcellularLocation>
</comment>
<dbReference type="InterPro" id="IPR027417">
    <property type="entry name" value="P-loop_NTPase"/>
</dbReference>
<evidence type="ECO:0000313" key="15">
    <source>
        <dbReference type="EMBL" id="KAK7097155.1"/>
    </source>
</evidence>
<keyword evidence="5" id="KW-0547">Nucleotide-binding</keyword>
<evidence type="ECO:0000256" key="9">
    <source>
        <dbReference type="ARBA" id="ARBA00023004"/>
    </source>
</evidence>
<keyword evidence="8" id="KW-0067">ATP-binding</keyword>
<evidence type="ECO:0000256" key="11">
    <source>
        <dbReference type="ARBA" id="ARBA00023235"/>
    </source>
</evidence>
<feature type="domain" description="Helicase ATP-binding" evidence="14">
    <location>
        <begin position="42"/>
        <end position="450"/>
    </location>
</feature>
<evidence type="ECO:0000256" key="1">
    <source>
        <dbReference type="ARBA" id="ARBA00001966"/>
    </source>
</evidence>
<evidence type="ECO:0000256" key="6">
    <source>
        <dbReference type="ARBA" id="ARBA00022801"/>
    </source>
</evidence>
<dbReference type="InterPro" id="IPR013020">
    <property type="entry name" value="Rad3/Chl1-like"/>
</dbReference>
<dbReference type="Gene3D" id="3.40.50.300">
    <property type="entry name" value="P-loop containing nucleotide triphosphate hydrolases"/>
    <property type="match status" value="3"/>
</dbReference>
<comment type="caution">
    <text evidence="15">The sequence shown here is derived from an EMBL/GenBank/DDBJ whole genome shotgun (WGS) entry which is preliminary data.</text>
</comment>
<dbReference type="GO" id="GO:0051536">
    <property type="term" value="F:iron-sulfur cluster binding"/>
    <property type="evidence" value="ECO:0007669"/>
    <property type="project" value="UniProtKB-KW"/>
</dbReference>
<evidence type="ECO:0000256" key="4">
    <source>
        <dbReference type="ARBA" id="ARBA00022723"/>
    </source>
</evidence>
<dbReference type="SUPFAM" id="SSF52540">
    <property type="entry name" value="P-loop containing nucleoside triphosphate hydrolases"/>
    <property type="match status" value="1"/>
</dbReference>
<dbReference type="InterPro" id="IPR014013">
    <property type="entry name" value="Helic_SF1/SF2_ATP-bd_DinG/Rad3"/>
</dbReference>
<accession>A0AAN9B121</accession>
<dbReference type="Pfam" id="PF13307">
    <property type="entry name" value="Helicase_C_2"/>
    <property type="match status" value="1"/>
</dbReference>
<evidence type="ECO:0000256" key="7">
    <source>
        <dbReference type="ARBA" id="ARBA00022806"/>
    </source>
</evidence>
<comment type="similarity">
    <text evidence="3">Belongs to the DEAD box helicase family. DEAH subfamily. DDX11/CHL1 sub-subfamily.</text>
</comment>